<dbReference type="EMBL" id="FNFH01000003">
    <property type="protein sequence ID" value="SDK11527.1"/>
    <property type="molecule type" value="Genomic_DNA"/>
</dbReference>
<dbReference type="PROSITE" id="PS51365">
    <property type="entry name" value="RENAL_DIPEPTIDASE_2"/>
    <property type="match status" value="1"/>
</dbReference>
<name>A0A1G8Z939_9GAMM</name>
<dbReference type="STRING" id="658219.SAMN05216212_1521"/>
<reference evidence="2" key="1">
    <citation type="submission" date="2016-10" db="EMBL/GenBank/DDBJ databases">
        <authorList>
            <person name="Varghese N."/>
            <person name="Submissions S."/>
        </authorList>
    </citation>
    <scope>NUCLEOTIDE SEQUENCE [LARGE SCALE GENOMIC DNA]</scope>
    <source>
        <strain evidence="2">CGMCC 1.10658</strain>
    </source>
</reference>
<dbReference type="PANTHER" id="PTHR10443">
    <property type="entry name" value="MICROSOMAL DIPEPTIDASE"/>
    <property type="match status" value="1"/>
</dbReference>
<proteinExistence type="predicted"/>
<gene>
    <name evidence="1" type="ORF">SAMN05216212_1521</name>
</gene>
<evidence type="ECO:0000313" key="1">
    <source>
        <dbReference type="EMBL" id="SDK11527.1"/>
    </source>
</evidence>
<dbReference type="SUPFAM" id="SSF51556">
    <property type="entry name" value="Metallo-dependent hydrolases"/>
    <property type="match status" value="1"/>
</dbReference>
<dbReference type="GO" id="GO:0006508">
    <property type="term" value="P:proteolysis"/>
    <property type="evidence" value="ECO:0007669"/>
    <property type="project" value="InterPro"/>
</dbReference>
<dbReference type="Proteomes" id="UP000199305">
    <property type="component" value="Unassembled WGS sequence"/>
</dbReference>
<dbReference type="InterPro" id="IPR008257">
    <property type="entry name" value="Pept_M19"/>
</dbReference>
<sequence length="389" mass="42253">MKKFLILLTPLALLLFTGWNWLLLPAVEKHMNTRTGQPLPPVSAQARELHGSLVVGDLHADSFLWARNLSEHAGYGHVDLPRGREGNLAIQVFTAVTKAPRGLNYTSNASDAPDNITLLAVAQAWPPRTWGSLFERALYHADRVHDLQAEVPDQVQVVRSAADLRRVLRGREEGSRQLAAILGIEGAHPLEGRLQNIARLYDAGYRVMGLQHFFDNALGGSLHGHSAAGLTDFGRAAVREMAARSIVIDVAHSSEAVVREVLALVDRPLIVSHTGLKGMCDSPRNISDSLMKAIAAGGGLVGIGYWDGAVCDPSPENIVRTIRYAIELLGVAHVALGSDYDGTVEVAFDTGELAVLTAEMLRQGFSEFEIRRVMGENLRDFFLAQLPAS</sequence>
<dbReference type="AlphaFoldDB" id="A0A1G8Z939"/>
<protein>
    <submittedName>
        <fullName evidence="1">Zn-dependent dipeptidase, dipeptidase homolog</fullName>
    </submittedName>
</protein>
<dbReference type="Gene3D" id="3.20.20.140">
    <property type="entry name" value="Metal-dependent hydrolases"/>
    <property type="match status" value="1"/>
</dbReference>
<organism evidence="1 2">
    <name type="scientific">Microbulbifer yueqingensis</name>
    <dbReference type="NCBI Taxonomy" id="658219"/>
    <lineage>
        <taxon>Bacteria</taxon>
        <taxon>Pseudomonadati</taxon>
        <taxon>Pseudomonadota</taxon>
        <taxon>Gammaproteobacteria</taxon>
        <taxon>Cellvibrionales</taxon>
        <taxon>Microbulbiferaceae</taxon>
        <taxon>Microbulbifer</taxon>
    </lineage>
</organism>
<dbReference type="PANTHER" id="PTHR10443:SF12">
    <property type="entry name" value="DIPEPTIDASE"/>
    <property type="match status" value="1"/>
</dbReference>
<dbReference type="CDD" id="cd01301">
    <property type="entry name" value="rDP_like"/>
    <property type="match status" value="1"/>
</dbReference>
<dbReference type="RefSeq" id="WP_175453057.1">
    <property type="nucleotide sequence ID" value="NZ_FNFH01000003.1"/>
</dbReference>
<keyword evidence="2" id="KW-1185">Reference proteome</keyword>
<evidence type="ECO:0000313" key="2">
    <source>
        <dbReference type="Proteomes" id="UP000199305"/>
    </source>
</evidence>
<dbReference type="InterPro" id="IPR032466">
    <property type="entry name" value="Metal_Hydrolase"/>
</dbReference>
<dbReference type="GO" id="GO:0070573">
    <property type="term" value="F:metallodipeptidase activity"/>
    <property type="evidence" value="ECO:0007669"/>
    <property type="project" value="InterPro"/>
</dbReference>
<dbReference type="Pfam" id="PF01244">
    <property type="entry name" value="Peptidase_M19"/>
    <property type="match status" value="1"/>
</dbReference>
<accession>A0A1G8Z939</accession>